<evidence type="ECO:0000313" key="1">
    <source>
        <dbReference type="EMBL" id="CAF1687741.1"/>
    </source>
</evidence>
<keyword evidence="2" id="KW-1185">Reference proteome</keyword>
<feature type="non-terminal residue" evidence="1">
    <location>
        <position position="55"/>
    </location>
</feature>
<gene>
    <name evidence="1" type="ORF">XAT740_LOCUS62538</name>
</gene>
<sequence>MYHVVLSQSEKLMSEINRIMELFQERTPKELPVSSSLTYVQENEMADQLFNVFES</sequence>
<evidence type="ECO:0000313" key="2">
    <source>
        <dbReference type="Proteomes" id="UP000663828"/>
    </source>
</evidence>
<reference evidence="1" key="1">
    <citation type="submission" date="2021-02" db="EMBL/GenBank/DDBJ databases">
        <authorList>
            <person name="Nowell W R."/>
        </authorList>
    </citation>
    <scope>NUCLEOTIDE SEQUENCE</scope>
</reference>
<comment type="caution">
    <text evidence="1">The sequence shown here is derived from an EMBL/GenBank/DDBJ whole genome shotgun (WGS) entry which is preliminary data.</text>
</comment>
<organism evidence="1 2">
    <name type="scientific">Adineta ricciae</name>
    <name type="common">Rotifer</name>
    <dbReference type="NCBI Taxonomy" id="249248"/>
    <lineage>
        <taxon>Eukaryota</taxon>
        <taxon>Metazoa</taxon>
        <taxon>Spiralia</taxon>
        <taxon>Gnathifera</taxon>
        <taxon>Rotifera</taxon>
        <taxon>Eurotatoria</taxon>
        <taxon>Bdelloidea</taxon>
        <taxon>Adinetida</taxon>
        <taxon>Adinetidae</taxon>
        <taxon>Adineta</taxon>
    </lineage>
</organism>
<name>A0A816HIB0_ADIRI</name>
<accession>A0A816HIB0</accession>
<dbReference type="EMBL" id="CAJNOR010017760">
    <property type="protein sequence ID" value="CAF1687741.1"/>
    <property type="molecule type" value="Genomic_DNA"/>
</dbReference>
<proteinExistence type="predicted"/>
<protein>
    <submittedName>
        <fullName evidence="1">Uncharacterized protein</fullName>
    </submittedName>
</protein>
<dbReference type="Proteomes" id="UP000663828">
    <property type="component" value="Unassembled WGS sequence"/>
</dbReference>
<dbReference type="AlphaFoldDB" id="A0A816HIB0"/>